<sequence length="379" mass="44441">ELLDHDWIIAKRHKLIPSVYAILDMQEDKYGYVDAITYSGPTFIRIRSEKNFNDLINEEQLRNYTTTTNKQPKPVVVLLSDSGPDENSACFAPHQIVSNPVKRRIVPLSHDLADVILSHDTFGTHLDTQLRTNDEELEKRNFKAAGDVLTSVWENTIIDSYSVLVKYIDLSEEHHYPNEKLALWMEKHVMTCHYMTQVTKCDDQSCCKPFRSEIRQILPNRFFPPPLKIQQKLSDICTANINTSDDTIHYSSFLLSVLMEGKLIPSNMNLRRFHFDWYCPTINKSINEYICPYCNKYFALKKTLNYHTRKCSYKESNLSVELPLDVQDFQDAMWVEKETVPEDVLETYHQQVQVQEKLIADKVLIVDWDTWNQYEWTNE</sequence>
<feature type="non-terminal residue" evidence="1">
    <location>
        <position position="1"/>
    </location>
</feature>
<organism evidence="1 2">
    <name type="scientific">Racocetra persica</name>
    <dbReference type="NCBI Taxonomy" id="160502"/>
    <lineage>
        <taxon>Eukaryota</taxon>
        <taxon>Fungi</taxon>
        <taxon>Fungi incertae sedis</taxon>
        <taxon>Mucoromycota</taxon>
        <taxon>Glomeromycotina</taxon>
        <taxon>Glomeromycetes</taxon>
        <taxon>Diversisporales</taxon>
        <taxon>Gigasporaceae</taxon>
        <taxon>Racocetra</taxon>
    </lineage>
</organism>
<dbReference type="Proteomes" id="UP000789920">
    <property type="component" value="Unassembled WGS sequence"/>
</dbReference>
<dbReference type="EMBL" id="CAJVQC010020396">
    <property type="protein sequence ID" value="CAG8707689.1"/>
    <property type="molecule type" value="Genomic_DNA"/>
</dbReference>
<comment type="caution">
    <text evidence="1">The sequence shown here is derived from an EMBL/GenBank/DDBJ whole genome shotgun (WGS) entry which is preliminary data.</text>
</comment>
<keyword evidence="2" id="KW-1185">Reference proteome</keyword>
<evidence type="ECO:0000313" key="2">
    <source>
        <dbReference type="Proteomes" id="UP000789920"/>
    </source>
</evidence>
<name>A0ACA9PG65_9GLOM</name>
<reference evidence="1" key="1">
    <citation type="submission" date="2021-06" db="EMBL/GenBank/DDBJ databases">
        <authorList>
            <person name="Kallberg Y."/>
            <person name="Tangrot J."/>
            <person name="Rosling A."/>
        </authorList>
    </citation>
    <scope>NUCLEOTIDE SEQUENCE</scope>
    <source>
        <strain evidence="1">MA461A</strain>
    </source>
</reference>
<gene>
    <name evidence="1" type="ORF">RPERSI_LOCUS10333</name>
</gene>
<proteinExistence type="predicted"/>
<evidence type="ECO:0000313" key="1">
    <source>
        <dbReference type="EMBL" id="CAG8707689.1"/>
    </source>
</evidence>
<accession>A0ACA9PG65</accession>
<protein>
    <submittedName>
        <fullName evidence="1">1837_t:CDS:1</fullName>
    </submittedName>
</protein>